<sequence>MVNRDFGRMAISVHICFVTYWCIYLC</sequence>
<dbReference type="AlphaFoldDB" id="A0AAD9XZQ8"/>
<gene>
    <name evidence="1" type="ORF">CKAH01_02512</name>
</gene>
<dbReference type="EMBL" id="VYYT01000776">
    <property type="protein sequence ID" value="KAK2729538.1"/>
    <property type="molecule type" value="Genomic_DNA"/>
</dbReference>
<proteinExistence type="predicted"/>
<reference evidence="1" key="1">
    <citation type="submission" date="2023-02" db="EMBL/GenBank/DDBJ databases">
        <title>Colletotrichum kahawae CIFC_Que2 genome sequencing and assembly.</title>
        <authorList>
            <person name="Baroncelli R."/>
        </authorList>
    </citation>
    <scope>NUCLEOTIDE SEQUENCE</scope>
    <source>
        <strain evidence="1">CIFC_Que2</strain>
    </source>
</reference>
<evidence type="ECO:0000313" key="1">
    <source>
        <dbReference type="EMBL" id="KAK2729538.1"/>
    </source>
</evidence>
<comment type="caution">
    <text evidence="1">The sequence shown here is derived from an EMBL/GenBank/DDBJ whole genome shotgun (WGS) entry which is preliminary data.</text>
</comment>
<accession>A0AAD9XZQ8</accession>
<evidence type="ECO:0000313" key="2">
    <source>
        <dbReference type="Proteomes" id="UP001281614"/>
    </source>
</evidence>
<organism evidence="1 2">
    <name type="scientific">Colletotrichum kahawae</name>
    <name type="common">Coffee berry disease fungus</name>
    <dbReference type="NCBI Taxonomy" id="34407"/>
    <lineage>
        <taxon>Eukaryota</taxon>
        <taxon>Fungi</taxon>
        <taxon>Dikarya</taxon>
        <taxon>Ascomycota</taxon>
        <taxon>Pezizomycotina</taxon>
        <taxon>Sordariomycetes</taxon>
        <taxon>Hypocreomycetidae</taxon>
        <taxon>Glomerellales</taxon>
        <taxon>Glomerellaceae</taxon>
        <taxon>Colletotrichum</taxon>
        <taxon>Colletotrichum gloeosporioides species complex</taxon>
    </lineage>
</organism>
<protein>
    <submittedName>
        <fullName evidence="1">Uncharacterized protein</fullName>
    </submittedName>
</protein>
<dbReference type="Proteomes" id="UP001281614">
    <property type="component" value="Unassembled WGS sequence"/>
</dbReference>
<name>A0AAD9XZQ8_COLKA</name>
<keyword evidence="2" id="KW-1185">Reference proteome</keyword>